<keyword evidence="2" id="KW-1185">Reference proteome</keyword>
<feature type="non-terminal residue" evidence="1">
    <location>
        <position position="1"/>
    </location>
</feature>
<reference evidence="1 2" key="1">
    <citation type="journal article" date="2018" name="Sci. Rep.">
        <title>Genomic signatures of local adaptation to the degree of environmental predictability in rotifers.</title>
        <authorList>
            <person name="Franch-Gras L."/>
            <person name="Hahn C."/>
            <person name="Garcia-Roger E.M."/>
            <person name="Carmona M.J."/>
            <person name="Serra M."/>
            <person name="Gomez A."/>
        </authorList>
    </citation>
    <scope>NUCLEOTIDE SEQUENCE [LARGE SCALE GENOMIC DNA]</scope>
    <source>
        <strain evidence="1">HYR1</strain>
    </source>
</reference>
<evidence type="ECO:0000313" key="2">
    <source>
        <dbReference type="Proteomes" id="UP000276133"/>
    </source>
</evidence>
<dbReference type="Proteomes" id="UP000276133">
    <property type="component" value="Unassembled WGS sequence"/>
</dbReference>
<accession>A0A3M7PV39</accession>
<proteinExistence type="predicted"/>
<evidence type="ECO:0000313" key="1">
    <source>
        <dbReference type="EMBL" id="RNA02538.1"/>
    </source>
</evidence>
<comment type="caution">
    <text evidence="1">The sequence shown here is derived from an EMBL/GenBank/DDBJ whole genome shotgun (WGS) entry which is preliminary data.</text>
</comment>
<dbReference type="EMBL" id="REGN01008843">
    <property type="protein sequence ID" value="RNA02538.1"/>
    <property type="molecule type" value="Genomic_DNA"/>
</dbReference>
<sequence>STLTAEKLFIIFFKFCKNKTSLDPSECLFSHVERDFRSRLDTDHLNSFFLYDSEQFNCFF</sequence>
<name>A0A3M7PV39_BRAPC</name>
<organism evidence="1 2">
    <name type="scientific">Brachionus plicatilis</name>
    <name type="common">Marine rotifer</name>
    <name type="synonym">Brachionus muelleri</name>
    <dbReference type="NCBI Taxonomy" id="10195"/>
    <lineage>
        <taxon>Eukaryota</taxon>
        <taxon>Metazoa</taxon>
        <taxon>Spiralia</taxon>
        <taxon>Gnathifera</taxon>
        <taxon>Rotifera</taxon>
        <taxon>Eurotatoria</taxon>
        <taxon>Monogononta</taxon>
        <taxon>Pseudotrocha</taxon>
        <taxon>Ploima</taxon>
        <taxon>Brachionidae</taxon>
        <taxon>Brachionus</taxon>
    </lineage>
</organism>
<protein>
    <submittedName>
        <fullName evidence="1">Uncharacterized protein</fullName>
    </submittedName>
</protein>
<dbReference type="AlphaFoldDB" id="A0A3M7PV39"/>
<gene>
    <name evidence="1" type="ORF">BpHYR1_023195</name>
</gene>